<evidence type="ECO:0000256" key="1">
    <source>
        <dbReference type="ARBA" id="ARBA00001974"/>
    </source>
</evidence>
<dbReference type="GO" id="GO:0005777">
    <property type="term" value="C:peroxisome"/>
    <property type="evidence" value="ECO:0007669"/>
    <property type="project" value="TreeGrafter"/>
</dbReference>
<dbReference type="Gene3D" id="3.50.50.60">
    <property type="entry name" value="FAD/NAD(P)-binding domain"/>
    <property type="match status" value="1"/>
</dbReference>
<dbReference type="GO" id="GO:0033514">
    <property type="term" value="P:L-lysine catabolic process to acetyl-CoA via L-pipecolate"/>
    <property type="evidence" value="ECO:0007669"/>
    <property type="project" value="TreeGrafter"/>
</dbReference>
<dbReference type="GO" id="GO:0008115">
    <property type="term" value="F:sarcosine oxidase activity"/>
    <property type="evidence" value="ECO:0007669"/>
    <property type="project" value="TreeGrafter"/>
</dbReference>
<proteinExistence type="inferred from homology"/>
<name>A0A8J5MTZ6_HOMAM</name>
<dbReference type="AlphaFoldDB" id="A0A8J5MTZ6"/>
<evidence type="ECO:0000256" key="5">
    <source>
        <dbReference type="ARBA" id="ARBA00023002"/>
    </source>
</evidence>
<dbReference type="InterPro" id="IPR045170">
    <property type="entry name" value="MTOX"/>
</dbReference>
<dbReference type="Gene3D" id="3.30.9.10">
    <property type="entry name" value="D-Amino Acid Oxidase, subunit A, domain 2"/>
    <property type="match status" value="1"/>
</dbReference>
<sequence>MPSQSVSIHYNMSTEEYQVAVVGGGVIGTCAAYSLVKAGKKTVLLDQFTVPHAHGSSGGMTRITRTANSGPPQLTPIMDDAFKQWLKISDIVNQELISFAPMLVVSHELEDIKNMAISVERTGHTPNWLTPEETNAKYMTRFPKDSVMFEDTTAGELYRSAGGTLLESWPVKEVETGHPLITLRGPQGVIRAKGLILCPGPWASNLLMPLGVNLPLRYWYFDNIFDFLLSTMRTKSFYWKIKDEFPHSAFVGWGAKHVGLHDGKYVRIDGEEPDLSLLREQVVAYFTKYFPVLGDKPVDEELCWYTITPDEEFILDCHPQHNNIVYAVGFSGTVMCLSDK</sequence>
<keyword evidence="3" id="KW-0285">Flavoprotein</keyword>
<comment type="similarity">
    <text evidence="2">Belongs to the MSOX/MTOX family.</text>
</comment>
<evidence type="ECO:0000256" key="2">
    <source>
        <dbReference type="ARBA" id="ARBA00010989"/>
    </source>
</evidence>
<dbReference type="EMBL" id="JAHLQT010026447">
    <property type="protein sequence ID" value="KAG7163551.1"/>
    <property type="molecule type" value="Genomic_DNA"/>
</dbReference>
<dbReference type="GO" id="GO:0050660">
    <property type="term" value="F:flavin adenine dinucleotide binding"/>
    <property type="evidence" value="ECO:0007669"/>
    <property type="project" value="InterPro"/>
</dbReference>
<organism evidence="7 8">
    <name type="scientific">Homarus americanus</name>
    <name type="common">American lobster</name>
    <dbReference type="NCBI Taxonomy" id="6706"/>
    <lineage>
        <taxon>Eukaryota</taxon>
        <taxon>Metazoa</taxon>
        <taxon>Ecdysozoa</taxon>
        <taxon>Arthropoda</taxon>
        <taxon>Crustacea</taxon>
        <taxon>Multicrustacea</taxon>
        <taxon>Malacostraca</taxon>
        <taxon>Eumalacostraca</taxon>
        <taxon>Eucarida</taxon>
        <taxon>Decapoda</taxon>
        <taxon>Pleocyemata</taxon>
        <taxon>Astacidea</taxon>
        <taxon>Nephropoidea</taxon>
        <taxon>Nephropidae</taxon>
        <taxon>Homarus</taxon>
    </lineage>
</organism>
<dbReference type="PANTHER" id="PTHR10961">
    <property type="entry name" value="PEROXISOMAL SARCOSINE OXIDASE"/>
    <property type="match status" value="1"/>
</dbReference>
<dbReference type="Pfam" id="PF01266">
    <property type="entry name" value="DAO"/>
    <property type="match status" value="1"/>
</dbReference>
<keyword evidence="5" id="KW-0560">Oxidoreductase</keyword>
<dbReference type="InterPro" id="IPR006076">
    <property type="entry name" value="FAD-dep_OxRdtase"/>
</dbReference>
<dbReference type="PANTHER" id="PTHR10961:SF46">
    <property type="entry name" value="PEROXISOMAL SARCOSINE OXIDASE"/>
    <property type="match status" value="1"/>
</dbReference>
<feature type="domain" description="FAD dependent oxidoreductase" evidence="6">
    <location>
        <begin position="19"/>
        <end position="333"/>
    </location>
</feature>
<evidence type="ECO:0000313" key="7">
    <source>
        <dbReference type="EMBL" id="KAG7163551.1"/>
    </source>
</evidence>
<evidence type="ECO:0000313" key="8">
    <source>
        <dbReference type="Proteomes" id="UP000747542"/>
    </source>
</evidence>
<dbReference type="Proteomes" id="UP000747542">
    <property type="component" value="Unassembled WGS sequence"/>
</dbReference>
<dbReference type="InterPro" id="IPR036188">
    <property type="entry name" value="FAD/NAD-bd_sf"/>
</dbReference>
<protein>
    <submittedName>
        <fullName evidence="7">Peroxisomal sarcosine oxidase-like 1</fullName>
    </submittedName>
</protein>
<dbReference type="SUPFAM" id="SSF51905">
    <property type="entry name" value="FAD/NAD(P)-binding domain"/>
    <property type="match status" value="1"/>
</dbReference>
<gene>
    <name evidence="7" type="primary">Pipox-L1</name>
    <name evidence="7" type="ORF">Hamer_G002749</name>
</gene>
<keyword evidence="8" id="KW-1185">Reference proteome</keyword>
<keyword evidence="4" id="KW-0274">FAD</keyword>
<comment type="caution">
    <text evidence="7">The sequence shown here is derived from an EMBL/GenBank/DDBJ whole genome shotgun (WGS) entry which is preliminary data.</text>
</comment>
<reference evidence="7" key="1">
    <citation type="journal article" date="2021" name="Sci. Adv.">
        <title>The American lobster genome reveals insights on longevity, neural, and immune adaptations.</title>
        <authorList>
            <person name="Polinski J.M."/>
            <person name="Zimin A.V."/>
            <person name="Clark K.F."/>
            <person name="Kohn A.B."/>
            <person name="Sadowski N."/>
            <person name="Timp W."/>
            <person name="Ptitsyn A."/>
            <person name="Khanna P."/>
            <person name="Romanova D.Y."/>
            <person name="Williams P."/>
            <person name="Greenwood S.J."/>
            <person name="Moroz L.L."/>
            <person name="Walt D.R."/>
            <person name="Bodnar A.G."/>
        </authorList>
    </citation>
    <scope>NUCLEOTIDE SEQUENCE</scope>
    <source>
        <strain evidence="7">GMGI-L3</strain>
    </source>
</reference>
<evidence type="ECO:0000259" key="6">
    <source>
        <dbReference type="Pfam" id="PF01266"/>
    </source>
</evidence>
<evidence type="ECO:0000256" key="4">
    <source>
        <dbReference type="ARBA" id="ARBA00022827"/>
    </source>
</evidence>
<dbReference type="GO" id="GO:0050031">
    <property type="term" value="F:L-pipecolate oxidase activity"/>
    <property type="evidence" value="ECO:0007669"/>
    <property type="project" value="TreeGrafter"/>
</dbReference>
<accession>A0A8J5MTZ6</accession>
<comment type="cofactor">
    <cofactor evidence="1">
        <name>FAD</name>
        <dbReference type="ChEBI" id="CHEBI:57692"/>
    </cofactor>
</comment>
<evidence type="ECO:0000256" key="3">
    <source>
        <dbReference type="ARBA" id="ARBA00022630"/>
    </source>
</evidence>